<protein>
    <submittedName>
        <fullName evidence="1">Uncharacterized protein</fullName>
    </submittedName>
</protein>
<keyword evidence="2" id="KW-1185">Reference proteome</keyword>
<dbReference type="EMBL" id="JARQZJ010000137">
    <property type="protein sequence ID" value="KAK9892686.1"/>
    <property type="molecule type" value="Genomic_DNA"/>
</dbReference>
<proteinExistence type="predicted"/>
<organism evidence="1 2">
    <name type="scientific">Henosepilachna vigintioctopunctata</name>
    <dbReference type="NCBI Taxonomy" id="420089"/>
    <lineage>
        <taxon>Eukaryota</taxon>
        <taxon>Metazoa</taxon>
        <taxon>Ecdysozoa</taxon>
        <taxon>Arthropoda</taxon>
        <taxon>Hexapoda</taxon>
        <taxon>Insecta</taxon>
        <taxon>Pterygota</taxon>
        <taxon>Neoptera</taxon>
        <taxon>Endopterygota</taxon>
        <taxon>Coleoptera</taxon>
        <taxon>Polyphaga</taxon>
        <taxon>Cucujiformia</taxon>
        <taxon>Coccinelloidea</taxon>
        <taxon>Coccinellidae</taxon>
        <taxon>Epilachninae</taxon>
        <taxon>Epilachnini</taxon>
        <taxon>Henosepilachna</taxon>
    </lineage>
</organism>
<gene>
    <name evidence="1" type="ORF">WA026_021539</name>
</gene>
<dbReference type="Proteomes" id="UP001431783">
    <property type="component" value="Unassembled WGS sequence"/>
</dbReference>
<accession>A0AAW1VH22</accession>
<evidence type="ECO:0000313" key="2">
    <source>
        <dbReference type="Proteomes" id="UP001431783"/>
    </source>
</evidence>
<evidence type="ECO:0000313" key="1">
    <source>
        <dbReference type="EMBL" id="KAK9892686.1"/>
    </source>
</evidence>
<comment type="caution">
    <text evidence="1">The sequence shown here is derived from an EMBL/GenBank/DDBJ whole genome shotgun (WGS) entry which is preliminary data.</text>
</comment>
<sequence length="165" mass="19569">MNSQNSLQQKSISITVNHRFQNERFITSLIQLYEFIPTTKIFAENEFFNISPVSDRKKNIRMMRVFKWRMVILERNIMDEHASSSTGLCYVGRKKRRSAIAAFTLEPLVLRSLNINRILQMLIEERHTAVFPDTCEYHLYNNRLIVFDVKYTCKNTSRVTKQIKT</sequence>
<reference evidence="1 2" key="1">
    <citation type="submission" date="2023-03" db="EMBL/GenBank/DDBJ databases">
        <title>Genome insight into feeding habits of ladybird beetles.</title>
        <authorList>
            <person name="Li H.-S."/>
            <person name="Huang Y.-H."/>
            <person name="Pang H."/>
        </authorList>
    </citation>
    <scope>NUCLEOTIDE SEQUENCE [LARGE SCALE GENOMIC DNA]</scope>
    <source>
        <strain evidence="1">SYSU_2023b</strain>
        <tissue evidence="1">Whole body</tissue>
    </source>
</reference>
<name>A0AAW1VH22_9CUCU</name>
<dbReference type="AlphaFoldDB" id="A0AAW1VH22"/>